<comment type="function">
    <text evidence="7">Cleaves peptides in various proteins in a process that requires ATP hydrolysis. Has a chymotrypsin-like activity. Plays a major role in the degradation of misfolded proteins.</text>
</comment>
<dbReference type="eggNOG" id="COG0740">
    <property type="taxonomic scope" value="Bacteria"/>
</dbReference>
<dbReference type="InterPro" id="IPR001907">
    <property type="entry name" value="ClpP"/>
</dbReference>
<dbReference type="InterPro" id="IPR033135">
    <property type="entry name" value="ClpP_His_AS"/>
</dbReference>
<dbReference type="PRINTS" id="PR00127">
    <property type="entry name" value="CLPPROTEASEP"/>
</dbReference>
<dbReference type="GO" id="GO:0051117">
    <property type="term" value="F:ATPase binding"/>
    <property type="evidence" value="ECO:0007669"/>
    <property type="project" value="TreeGrafter"/>
</dbReference>
<evidence type="ECO:0000256" key="7">
    <source>
        <dbReference type="HAMAP-Rule" id="MF_00444"/>
    </source>
</evidence>
<evidence type="ECO:0000256" key="2">
    <source>
        <dbReference type="ARBA" id="ARBA00022490"/>
    </source>
</evidence>
<reference evidence="11" key="1">
    <citation type="submission" date="2011-12" db="EMBL/GenBank/DDBJ databases">
        <title>Complete genome sequence of Streptomyces cattleya strain DSM 46488.</title>
        <authorList>
            <person name="Ou H.-Y."/>
            <person name="Li P."/>
            <person name="Zhao C."/>
            <person name="O'Hagan D."/>
            <person name="Deng Z."/>
        </authorList>
    </citation>
    <scope>NUCLEOTIDE SEQUENCE [LARGE SCALE GENOMIC DNA]</scope>
    <source>
        <strain evidence="11">ATCC 35852 / DSM 46488 / JCM 4925 / NBRC 14057 / NRRL 8057</strain>
    </source>
</reference>
<keyword evidence="11" id="KW-1185">Reference proteome</keyword>
<evidence type="ECO:0000313" key="11">
    <source>
        <dbReference type="Proteomes" id="UP000007842"/>
    </source>
</evidence>
<dbReference type="PANTHER" id="PTHR10381:SF70">
    <property type="entry name" value="ATP-DEPENDENT CLP PROTEASE PROTEOLYTIC SUBUNIT"/>
    <property type="match status" value="1"/>
</dbReference>
<dbReference type="CDD" id="cd07017">
    <property type="entry name" value="S14_ClpP_2"/>
    <property type="match status" value="1"/>
</dbReference>
<dbReference type="InterPro" id="IPR029045">
    <property type="entry name" value="ClpP/crotonase-like_dom_sf"/>
</dbReference>
<dbReference type="STRING" id="1003195.SCATT_32700"/>
<dbReference type="HOGENOM" id="CLU_058707_4_0_11"/>
<name>F8JUL2_STREN</name>
<dbReference type="PROSITE" id="PS00382">
    <property type="entry name" value="CLP_PROTEASE_HIS"/>
    <property type="match status" value="1"/>
</dbReference>
<keyword evidence="3 7" id="KW-0645">Protease</keyword>
<dbReference type="KEGG" id="sct:SCAT_3272"/>
<dbReference type="GO" id="GO:0005737">
    <property type="term" value="C:cytoplasm"/>
    <property type="evidence" value="ECO:0007669"/>
    <property type="project" value="UniProtKB-SubCell"/>
</dbReference>
<organism evidence="10 11">
    <name type="scientific">Streptantibioticus cattleyicolor (strain ATCC 35852 / DSM 46488 / JCM 4925 / NBRC 14057 / NRRL 8057)</name>
    <name type="common">Streptomyces cattleya</name>
    <dbReference type="NCBI Taxonomy" id="1003195"/>
    <lineage>
        <taxon>Bacteria</taxon>
        <taxon>Bacillati</taxon>
        <taxon>Actinomycetota</taxon>
        <taxon>Actinomycetes</taxon>
        <taxon>Kitasatosporales</taxon>
        <taxon>Streptomycetaceae</taxon>
        <taxon>Streptantibioticus</taxon>
    </lineage>
</organism>
<dbReference type="GO" id="GO:0006515">
    <property type="term" value="P:protein quality control for misfolded or incompletely synthesized proteins"/>
    <property type="evidence" value="ECO:0007669"/>
    <property type="project" value="TreeGrafter"/>
</dbReference>
<dbReference type="FunFam" id="3.90.226.10:FF:000002">
    <property type="entry name" value="ATP-dependent Clp protease proteolytic subunit"/>
    <property type="match status" value="1"/>
</dbReference>
<dbReference type="Pfam" id="PF00574">
    <property type="entry name" value="CLP_protease"/>
    <property type="match status" value="1"/>
</dbReference>
<evidence type="ECO:0000256" key="4">
    <source>
        <dbReference type="ARBA" id="ARBA00022801"/>
    </source>
</evidence>
<comment type="catalytic activity">
    <reaction evidence="6 7 8">
        <text>Hydrolysis of proteins to small peptides in the presence of ATP and magnesium. alpha-casein is the usual test substrate. In the absence of ATP, only oligopeptides shorter than five residues are hydrolyzed (such as succinyl-Leu-Tyr-|-NHMec, and Leu-Tyr-Leu-|-Tyr-Trp, in which cleavage of the -Tyr-|-Leu- and -Tyr-|-Trp bonds also occurs).</text>
        <dbReference type="EC" id="3.4.21.92"/>
    </reaction>
</comment>
<dbReference type="NCBIfam" id="NF001368">
    <property type="entry name" value="PRK00277.1"/>
    <property type="match status" value="1"/>
</dbReference>
<dbReference type="GO" id="GO:0004252">
    <property type="term" value="F:serine-type endopeptidase activity"/>
    <property type="evidence" value="ECO:0007669"/>
    <property type="project" value="UniProtKB-UniRule"/>
</dbReference>
<dbReference type="KEGG" id="scy:SCATT_32700"/>
<comment type="similarity">
    <text evidence="1 7 9">Belongs to the peptidase S14 family.</text>
</comment>
<dbReference type="EC" id="3.4.21.92" evidence="7"/>
<dbReference type="Gene3D" id="3.90.226.10">
    <property type="entry name" value="2-enoyl-CoA Hydratase, Chain A, domain 1"/>
    <property type="match status" value="1"/>
</dbReference>
<dbReference type="SUPFAM" id="SSF52096">
    <property type="entry name" value="ClpP/crotonase"/>
    <property type="match status" value="1"/>
</dbReference>
<evidence type="ECO:0000256" key="5">
    <source>
        <dbReference type="ARBA" id="ARBA00022825"/>
    </source>
</evidence>
<evidence type="ECO:0000256" key="8">
    <source>
        <dbReference type="PROSITE-ProRule" id="PRU10086"/>
    </source>
</evidence>
<dbReference type="InterPro" id="IPR023562">
    <property type="entry name" value="ClpP/TepA"/>
</dbReference>
<evidence type="ECO:0000313" key="10">
    <source>
        <dbReference type="EMBL" id="AEW95641.1"/>
    </source>
</evidence>
<feature type="active site" description="Nucleophile" evidence="7">
    <location>
        <position position="108"/>
    </location>
</feature>
<dbReference type="GO" id="GO:0009368">
    <property type="term" value="C:endopeptidase Clp complex"/>
    <property type="evidence" value="ECO:0007669"/>
    <property type="project" value="TreeGrafter"/>
</dbReference>
<dbReference type="AlphaFoldDB" id="F8JUL2"/>
<evidence type="ECO:0000256" key="3">
    <source>
        <dbReference type="ARBA" id="ARBA00022670"/>
    </source>
</evidence>
<dbReference type="NCBIfam" id="NF009205">
    <property type="entry name" value="PRK12553.1"/>
    <property type="match status" value="1"/>
</dbReference>
<gene>
    <name evidence="7" type="primary">clpP</name>
    <name evidence="10" type="ordered locus">SCATT_32700</name>
</gene>
<keyword evidence="5 7" id="KW-0720">Serine protease</keyword>
<dbReference type="Proteomes" id="UP000007842">
    <property type="component" value="Chromosome"/>
</dbReference>
<dbReference type="PATRIC" id="fig|1003195.11.peg.4750"/>
<dbReference type="PANTHER" id="PTHR10381">
    <property type="entry name" value="ATP-DEPENDENT CLP PROTEASE PROTEOLYTIC SUBUNIT"/>
    <property type="match status" value="1"/>
</dbReference>
<dbReference type="HAMAP" id="MF_00444">
    <property type="entry name" value="ClpP"/>
    <property type="match status" value="1"/>
</dbReference>
<evidence type="ECO:0000256" key="6">
    <source>
        <dbReference type="ARBA" id="ARBA00034021"/>
    </source>
</evidence>
<evidence type="ECO:0000256" key="9">
    <source>
        <dbReference type="RuleBase" id="RU003567"/>
    </source>
</evidence>
<comment type="subcellular location">
    <subcellularLocation>
        <location evidence="7">Cytoplasm</location>
    </subcellularLocation>
</comment>
<accession>G8X2Q0</accession>
<keyword evidence="2 7" id="KW-0963">Cytoplasm</keyword>
<dbReference type="MEROPS" id="S14.008"/>
<comment type="subunit">
    <text evidence="7">Fourteen ClpP subunits assemble into 2 heptameric rings which stack back to back to give a disk-like structure with a central cavity, resembling the structure of eukaryotic proteasomes.</text>
</comment>
<feature type="active site" evidence="7 8">
    <location>
        <position position="133"/>
    </location>
</feature>
<keyword evidence="4 7" id="KW-0378">Hydrolase</keyword>
<dbReference type="EMBL" id="CP003219">
    <property type="protein sequence ID" value="AEW95641.1"/>
    <property type="molecule type" value="Genomic_DNA"/>
</dbReference>
<accession>F8JUL2</accession>
<sequence>MAYQDGRVAAAAADEVRADGGSPAWAVSDQVFNRLLKDRIIFLGQAVDDDIANKLTAQLLMLAADSQEDIYLYINSPGGSVTAGMAVYDTMQYIKNDVVTIAMGFCASMGQFLLTAGTAGKRFALPHTKILMHQPSAGLAGSASDIKIYAEQLIRTKKEMAELIAVHSGQDVEKITKDSDRDRWFTAQEAKEYGLIDEVMTSTVGVPGGGGTKTD</sequence>
<protein>
    <recommendedName>
        <fullName evidence="7 9">ATP-dependent Clp protease proteolytic subunit</fullName>
        <ecNumber evidence="7">3.4.21.92</ecNumber>
    </recommendedName>
    <alternativeName>
        <fullName evidence="7">Endopeptidase Clp</fullName>
    </alternativeName>
</protein>
<proteinExistence type="inferred from homology"/>
<dbReference type="GO" id="GO:0004176">
    <property type="term" value="F:ATP-dependent peptidase activity"/>
    <property type="evidence" value="ECO:0007669"/>
    <property type="project" value="InterPro"/>
</dbReference>
<evidence type="ECO:0000256" key="1">
    <source>
        <dbReference type="ARBA" id="ARBA00007039"/>
    </source>
</evidence>